<organism evidence="1">
    <name type="scientific">marine sediment metagenome</name>
    <dbReference type="NCBI Taxonomy" id="412755"/>
    <lineage>
        <taxon>unclassified sequences</taxon>
        <taxon>metagenomes</taxon>
        <taxon>ecological metagenomes</taxon>
    </lineage>
</organism>
<name>X1A1T5_9ZZZZ</name>
<gene>
    <name evidence="1" type="ORF">S01H4_30816</name>
</gene>
<accession>X1A1T5</accession>
<proteinExistence type="predicted"/>
<dbReference type="EMBL" id="BART01015941">
    <property type="protein sequence ID" value="GAG75990.1"/>
    <property type="molecule type" value="Genomic_DNA"/>
</dbReference>
<reference evidence="1" key="1">
    <citation type="journal article" date="2014" name="Front. Microbiol.">
        <title>High frequency of phylogenetically diverse reductive dehalogenase-homologous genes in deep subseafloor sedimentary metagenomes.</title>
        <authorList>
            <person name="Kawai M."/>
            <person name="Futagami T."/>
            <person name="Toyoda A."/>
            <person name="Takaki Y."/>
            <person name="Nishi S."/>
            <person name="Hori S."/>
            <person name="Arai W."/>
            <person name="Tsubouchi T."/>
            <person name="Morono Y."/>
            <person name="Uchiyama I."/>
            <person name="Ito T."/>
            <person name="Fujiyama A."/>
            <person name="Inagaki F."/>
            <person name="Takami H."/>
        </authorList>
    </citation>
    <scope>NUCLEOTIDE SEQUENCE</scope>
    <source>
        <strain evidence="1">Expedition CK06-06</strain>
    </source>
</reference>
<protein>
    <submittedName>
        <fullName evidence="1">Uncharacterized protein</fullName>
    </submittedName>
</protein>
<sequence length="106" mass="12757">MDSIPESLQQPLNFETIFNQRAEILYYKVFDKEITQENDLNLSQIISGIEGKINKKFKFNKELNKWRLKRNDIAYENLKINKEIADQAKIFFDNYSMRLDEEFNNN</sequence>
<evidence type="ECO:0000313" key="1">
    <source>
        <dbReference type="EMBL" id="GAG75990.1"/>
    </source>
</evidence>
<comment type="caution">
    <text evidence="1">The sequence shown here is derived from an EMBL/GenBank/DDBJ whole genome shotgun (WGS) entry which is preliminary data.</text>
</comment>
<dbReference type="AlphaFoldDB" id="X1A1T5"/>